<dbReference type="EMBL" id="ACIO01001105">
    <property type="protein sequence ID" value="EFC94461.1"/>
    <property type="molecule type" value="Genomic_DNA"/>
</dbReference>
<reference evidence="1 2" key="1">
    <citation type="submission" date="2010-01" db="EMBL/GenBank/DDBJ databases">
        <authorList>
            <person name="Weinstock G."/>
            <person name="Sodergren E."/>
            <person name="Clifton S."/>
            <person name="Fulton L."/>
            <person name="Fulton B."/>
            <person name="Courtney L."/>
            <person name="Fronick C."/>
            <person name="Harrison M."/>
            <person name="Strong C."/>
            <person name="Farmer C."/>
            <person name="Delahaunty K."/>
            <person name="Markovic C."/>
            <person name="Hall O."/>
            <person name="Minx P."/>
            <person name="Tomlinson C."/>
            <person name="Mitreva M."/>
            <person name="Nelson J."/>
            <person name="Hou S."/>
            <person name="Wollam A."/>
            <person name="Pepin K.H."/>
            <person name="Johnson M."/>
            <person name="Bhonagiri V."/>
            <person name="Nash W.E."/>
            <person name="Warren W."/>
            <person name="Chinwalla A."/>
            <person name="Mardis E.R."/>
            <person name="Wilson R.K."/>
        </authorList>
    </citation>
    <scope>NUCLEOTIDE SEQUENCE [LARGE SCALE GENOMIC DNA]</scope>
    <source>
        <strain evidence="1 2">DSM 13479</strain>
    </source>
</reference>
<organism evidence="1 2">
    <name type="scientific">Hungatella hathewayi DSM 13479</name>
    <dbReference type="NCBI Taxonomy" id="566550"/>
    <lineage>
        <taxon>Bacteria</taxon>
        <taxon>Bacillati</taxon>
        <taxon>Bacillota</taxon>
        <taxon>Clostridia</taxon>
        <taxon>Lachnospirales</taxon>
        <taxon>Lachnospiraceae</taxon>
        <taxon>Hungatella</taxon>
    </lineage>
</organism>
<gene>
    <name evidence="1" type="ORF">CLOSTHATH_07363</name>
</gene>
<name>D3AUP4_9FIRM</name>
<evidence type="ECO:0000313" key="1">
    <source>
        <dbReference type="EMBL" id="EFC94461.1"/>
    </source>
</evidence>
<dbReference type="AlphaFoldDB" id="D3AUP4"/>
<dbReference type="HOGENOM" id="CLU_1614305_0_0_9"/>
<evidence type="ECO:0000313" key="2">
    <source>
        <dbReference type="Proteomes" id="UP000004968"/>
    </source>
</evidence>
<proteinExistence type="predicted"/>
<protein>
    <recommendedName>
        <fullName evidence="3">N-acetyltransferase domain-containing protein</fullName>
    </recommendedName>
</protein>
<accession>D3AUP4</accession>
<feature type="non-terminal residue" evidence="1">
    <location>
        <position position="165"/>
    </location>
</feature>
<dbReference type="Proteomes" id="UP000004968">
    <property type="component" value="Unassembled WGS sequence"/>
</dbReference>
<evidence type="ECO:0008006" key="3">
    <source>
        <dbReference type="Google" id="ProtNLM"/>
    </source>
</evidence>
<sequence>MEIIDFKREYIEEASLLAMANYNEERTKVTCLPEVSRIPGLQSFADNGLGVAAFENRKMTGFLCCCSPFEHAFHTEAVGTFSPVHAHGAVKENRAFLYRRMYQKAAEKWVEHKIVSHAVSLYAHDREGLEAFFTCGFGLRCVDAIRPMEPLSFTAPLPLTLSSGI</sequence>
<comment type="caution">
    <text evidence="1">The sequence shown here is derived from an EMBL/GenBank/DDBJ whole genome shotgun (WGS) entry which is preliminary data.</text>
</comment>